<name>A0A916K2G5_9BACL</name>
<evidence type="ECO:0000259" key="1">
    <source>
        <dbReference type="Pfam" id="PF00903"/>
    </source>
</evidence>
<protein>
    <recommendedName>
        <fullName evidence="1">Glyoxalase/fosfomycin resistance/dioxygenase domain-containing protein</fullName>
    </recommendedName>
</protein>
<keyword evidence="3" id="KW-1185">Reference proteome</keyword>
<sequence length="136" mass="14998">MAKLTPYIFSEDAQAQAQFYVKALGGEILNVSTFGQLPDASEALKDKVMHLDMIAAGLQFFMCDCPADPPVHGNVINLNLEFGTEAEARQAFERLAEGGIVKHPLKQEFWGSLFGQIEDKFGVHWMITSEAKPAQP</sequence>
<dbReference type="PANTHER" id="PTHR33990">
    <property type="entry name" value="PROTEIN YJDN-RELATED"/>
    <property type="match status" value="1"/>
</dbReference>
<accession>A0A916K2G5</accession>
<organism evidence="2 3">
    <name type="scientific">Paenibacillus solanacearum</name>
    <dbReference type="NCBI Taxonomy" id="2048548"/>
    <lineage>
        <taxon>Bacteria</taxon>
        <taxon>Bacillati</taxon>
        <taxon>Bacillota</taxon>
        <taxon>Bacilli</taxon>
        <taxon>Bacillales</taxon>
        <taxon>Paenibacillaceae</taxon>
        <taxon>Paenibacillus</taxon>
    </lineage>
</organism>
<dbReference type="CDD" id="cd06588">
    <property type="entry name" value="PhnB_like"/>
    <property type="match status" value="1"/>
</dbReference>
<dbReference type="EMBL" id="CAJVAS010000014">
    <property type="protein sequence ID" value="CAG7632622.1"/>
    <property type="molecule type" value="Genomic_DNA"/>
</dbReference>
<feature type="domain" description="Glyoxalase/fosfomycin resistance/dioxygenase" evidence="1">
    <location>
        <begin position="8"/>
        <end position="127"/>
    </location>
</feature>
<dbReference type="Proteomes" id="UP000693672">
    <property type="component" value="Unassembled WGS sequence"/>
</dbReference>
<gene>
    <name evidence="2" type="ORF">PAESOLCIP111_03398</name>
</gene>
<dbReference type="PANTHER" id="PTHR33990:SF1">
    <property type="entry name" value="PROTEIN YJDN"/>
    <property type="match status" value="1"/>
</dbReference>
<evidence type="ECO:0000313" key="3">
    <source>
        <dbReference type="Proteomes" id="UP000693672"/>
    </source>
</evidence>
<dbReference type="Pfam" id="PF00903">
    <property type="entry name" value="Glyoxalase"/>
    <property type="match status" value="1"/>
</dbReference>
<dbReference type="InterPro" id="IPR028973">
    <property type="entry name" value="PhnB-like"/>
</dbReference>
<dbReference type="AlphaFoldDB" id="A0A916K2G5"/>
<reference evidence="2" key="1">
    <citation type="submission" date="2021-06" db="EMBL/GenBank/DDBJ databases">
        <authorList>
            <person name="Criscuolo A."/>
        </authorList>
    </citation>
    <scope>NUCLEOTIDE SEQUENCE</scope>
    <source>
        <strain evidence="2">CIP111600</strain>
    </source>
</reference>
<dbReference type="RefSeq" id="WP_218093153.1">
    <property type="nucleotide sequence ID" value="NZ_CAJVAS010000014.1"/>
</dbReference>
<evidence type="ECO:0000313" key="2">
    <source>
        <dbReference type="EMBL" id="CAG7632622.1"/>
    </source>
</evidence>
<proteinExistence type="predicted"/>
<dbReference type="InterPro" id="IPR004360">
    <property type="entry name" value="Glyas_Fos-R_dOase_dom"/>
</dbReference>
<comment type="caution">
    <text evidence="2">The sequence shown here is derived from an EMBL/GenBank/DDBJ whole genome shotgun (WGS) entry which is preliminary data.</text>
</comment>